<dbReference type="AlphaFoldDB" id="A0A0G4P193"/>
<proteinExistence type="predicted"/>
<accession>A0A0G4P193</accession>
<reference evidence="2 3" key="1">
    <citation type="journal article" date="2014" name="Nat. Commun.">
        <title>Multiple recent horizontal transfers of a large genomic region in cheese making fungi.</title>
        <authorList>
            <person name="Cheeseman K."/>
            <person name="Ropars J."/>
            <person name="Renault P."/>
            <person name="Dupont J."/>
            <person name="Gouzy J."/>
            <person name="Branca A."/>
            <person name="Abraham A.L."/>
            <person name="Ceppi M."/>
            <person name="Conseiller E."/>
            <person name="Debuchy R."/>
            <person name="Malagnac F."/>
            <person name="Goarin A."/>
            <person name="Silar P."/>
            <person name="Lacoste S."/>
            <person name="Sallet E."/>
            <person name="Bensimon A."/>
            <person name="Giraud T."/>
            <person name="Brygoo Y."/>
        </authorList>
    </citation>
    <scope>NUCLEOTIDE SEQUENCE [LARGE SCALE GENOMIC DNA]</scope>
    <source>
        <strain evidence="3">FM 013</strain>
    </source>
</reference>
<dbReference type="EMBL" id="HG793136">
    <property type="protein sequence ID" value="CRL20053.1"/>
    <property type="molecule type" value="Genomic_DNA"/>
</dbReference>
<name>A0A0G4P193_PENC3</name>
<dbReference type="Pfam" id="PF22917">
    <property type="entry name" value="PRISE"/>
    <property type="match status" value="1"/>
</dbReference>
<dbReference type="Proteomes" id="UP000053732">
    <property type="component" value="Unassembled WGS sequence"/>
</dbReference>
<dbReference type="STRING" id="1429867.A0A0G4P193"/>
<dbReference type="Gene3D" id="3.40.50.720">
    <property type="entry name" value="NAD(P)-binding Rossmann-like Domain"/>
    <property type="match status" value="1"/>
</dbReference>
<dbReference type="InterPro" id="IPR055222">
    <property type="entry name" value="PRISE-like_Rossmann-fold"/>
</dbReference>
<gene>
    <name evidence="2" type="ORF">PCAMFM013_S003g000846</name>
</gene>
<evidence type="ECO:0000313" key="2">
    <source>
        <dbReference type="EMBL" id="CRL20053.1"/>
    </source>
</evidence>
<evidence type="ECO:0000259" key="1">
    <source>
        <dbReference type="Pfam" id="PF22917"/>
    </source>
</evidence>
<keyword evidence="3" id="KW-1185">Reference proteome</keyword>
<evidence type="ECO:0000313" key="3">
    <source>
        <dbReference type="Proteomes" id="UP000053732"/>
    </source>
</evidence>
<sequence>MQGRSRGLDQVVHMSYCGMCHDVRNEYMDDIQNEPPLKEDNPRIPSPARDEIFYYSQVDLIKGGRQGYFSMGPSLTFPDAKDKFTYTYTQSAQDLMSKSEIYLSAVKPEESNGEALNVADTAPRRSWSIKWSFIASYFGPNGIDAGQLGGEQVDLLWNEHQHDYRNVQDIWTCSSRDASIFMCLLQVRLYFA</sequence>
<protein>
    <submittedName>
        <fullName evidence="2">Str. FM013</fullName>
    </submittedName>
</protein>
<feature type="domain" description="PRISE-like Rossmann-fold" evidence="1">
    <location>
        <begin position="72"/>
        <end position="148"/>
    </location>
</feature>
<organism evidence="2 3">
    <name type="scientific">Penicillium camemberti (strain FM 013)</name>
    <dbReference type="NCBI Taxonomy" id="1429867"/>
    <lineage>
        <taxon>Eukaryota</taxon>
        <taxon>Fungi</taxon>
        <taxon>Dikarya</taxon>
        <taxon>Ascomycota</taxon>
        <taxon>Pezizomycotina</taxon>
        <taxon>Eurotiomycetes</taxon>
        <taxon>Eurotiomycetidae</taxon>
        <taxon>Eurotiales</taxon>
        <taxon>Aspergillaceae</taxon>
        <taxon>Penicillium</taxon>
    </lineage>
</organism>